<feature type="region of interest" description="Disordered" evidence="1">
    <location>
        <begin position="1"/>
        <end position="72"/>
    </location>
</feature>
<accession>G3INQ7</accession>
<evidence type="ECO:0000313" key="2">
    <source>
        <dbReference type="EMBL" id="EGW15235.1"/>
    </source>
</evidence>
<gene>
    <name evidence="2" type="ORF">I79_025588</name>
</gene>
<evidence type="ECO:0000256" key="1">
    <source>
        <dbReference type="SAM" id="MobiDB-lite"/>
    </source>
</evidence>
<name>G3INQ7_CRIGR</name>
<dbReference type="Proteomes" id="UP000001075">
    <property type="component" value="Unassembled WGS sequence"/>
</dbReference>
<dbReference type="EMBL" id="JH006864">
    <property type="protein sequence ID" value="EGW15235.1"/>
    <property type="molecule type" value="Genomic_DNA"/>
</dbReference>
<feature type="compositionally biased region" description="Low complexity" evidence="1">
    <location>
        <begin position="15"/>
        <end position="46"/>
    </location>
</feature>
<organism evidence="2 3">
    <name type="scientific">Cricetulus griseus</name>
    <name type="common">Chinese hamster</name>
    <name type="synonym">Cricetulus barabensis griseus</name>
    <dbReference type="NCBI Taxonomy" id="10029"/>
    <lineage>
        <taxon>Eukaryota</taxon>
        <taxon>Metazoa</taxon>
        <taxon>Chordata</taxon>
        <taxon>Craniata</taxon>
        <taxon>Vertebrata</taxon>
        <taxon>Euteleostomi</taxon>
        <taxon>Mammalia</taxon>
        <taxon>Eutheria</taxon>
        <taxon>Euarchontoglires</taxon>
        <taxon>Glires</taxon>
        <taxon>Rodentia</taxon>
        <taxon>Myomorpha</taxon>
        <taxon>Muroidea</taxon>
        <taxon>Cricetidae</taxon>
        <taxon>Cricetinae</taxon>
        <taxon>Cricetulus</taxon>
    </lineage>
</organism>
<reference evidence="3" key="1">
    <citation type="journal article" date="2011" name="Nat. Biotechnol.">
        <title>The genomic sequence of the Chinese hamster ovary (CHO)-K1 cell line.</title>
        <authorList>
            <person name="Xu X."/>
            <person name="Nagarajan H."/>
            <person name="Lewis N.E."/>
            <person name="Pan S."/>
            <person name="Cai Z."/>
            <person name="Liu X."/>
            <person name="Chen W."/>
            <person name="Xie M."/>
            <person name="Wang W."/>
            <person name="Hammond S."/>
            <person name="Andersen M.R."/>
            <person name="Neff N."/>
            <person name="Passarelli B."/>
            <person name="Koh W."/>
            <person name="Fan H.C."/>
            <person name="Wang J."/>
            <person name="Gui Y."/>
            <person name="Lee K.H."/>
            <person name="Betenbaugh M.J."/>
            <person name="Quake S.R."/>
            <person name="Famili I."/>
            <person name="Palsson B.O."/>
            <person name="Wang J."/>
        </authorList>
    </citation>
    <scope>NUCLEOTIDE SEQUENCE [LARGE SCALE GENOMIC DNA]</scope>
    <source>
        <strain evidence="3">CHO K1 cell line</strain>
    </source>
</reference>
<sequence length="204" mass="21558">MGLQCSGPLEPLQPSRGPGASSGSSSSISSGRTSSNPFSSQSSDSLPPHPHPHPHPSRSTSPGPGSAHPLVPIASAVPVPLPRPPPYQGRLRSAAPQALLVPVRPHEAAPPLYSSFVTYRPIRVQLQQLGLVPRVMHPWRPFLQDLLQARPGAQGHAPLEAFPPGLASLLNGPFPSLARGGEDQALLSFLTQRPSMPNDQQDRA</sequence>
<proteinExistence type="predicted"/>
<dbReference type="InParanoid" id="G3INQ7"/>
<evidence type="ECO:0000313" key="3">
    <source>
        <dbReference type="Proteomes" id="UP000001075"/>
    </source>
</evidence>
<feature type="compositionally biased region" description="Low complexity" evidence="1">
    <location>
        <begin position="57"/>
        <end position="66"/>
    </location>
</feature>
<dbReference type="STRING" id="10029.G3INQ7"/>
<dbReference type="AlphaFoldDB" id="G3INQ7"/>
<protein>
    <submittedName>
        <fullName evidence="2">Protein FAM83A</fullName>
    </submittedName>
</protein>